<dbReference type="SUPFAM" id="SSF57716">
    <property type="entry name" value="Glucocorticoid receptor-like (DNA-binding domain)"/>
    <property type="match status" value="1"/>
</dbReference>
<keyword evidence="7" id="KW-0863">Zinc-finger</keyword>
<dbReference type="PANTHER" id="PTHR22993:SF9">
    <property type="entry name" value="FORMAMIDOPYRIMIDINE-DNA GLYCOSYLASE"/>
    <property type="match status" value="1"/>
</dbReference>
<evidence type="ECO:0000256" key="8">
    <source>
        <dbReference type="ARBA" id="ARBA00022801"/>
    </source>
</evidence>
<comment type="subunit">
    <text evidence="4">Monomer.</text>
</comment>
<protein>
    <recommendedName>
        <fullName evidence="19">Formamidopyrimidine-DNA glycosylase catalytic domain-containing protein</fullName>
    </recommendedName>
</protein>
<dbReference type="NCBIfam" id="NF002211">
    <property type="entry name" value="PRK01103.1"/>
    <property type="match status" value="1"/>
</dbReference>
<dbReference type="Pfam" id="PF06831">
    <property type="entry name" value="H2TH"/>
    <property type="match status" value="1"/>
</dbReference>
<keyword evidence="11" id="KW-0234">DNA repair</keyword>
<dbReference type="SUPFAM" id="SSF46946">
    <property type="entry name" value="S13-like H2TH domain"/>
    <property type="match status" value="1"/>
</dbReference>
<dbReference type="InterPro" id="IPR010663">
    <property type="entry name" value="Znf_FPG/IleRS"/>
</dbReference>
<evidence type="ECO:0000313" key="18">
    <source>
        <dbReference type="EMBL" id="KKM21173.1"/>
    </source>
</evidence>
<sequence length="274" mass="31250">MPELPEVETIRKDLEKKVRGKRVNRVIIKSEKSIKVPSSPDEFIKKIEGRKLSEFKRKGKYLILELDCKDSLIIHLKMTGRLIYSSEGEELSYARVIFIFPDKTQLNFTDMRGFGGLWLVSDEEFRNLPFLKSLGPEPLENDFTLDRFRKLLQGKKGKIKSLLMEQTFIAGVGNIYSQEALFLSGIHPERNASILIDREIKSLYNNLLAVLREALSYGGSSVNTYVNLNGKKGSYESHLRVYGRKGKDCFRCGAVIRKIKVSGRGTCFCPVCQK</sequence>
<evidence type="ECO:0000256" key="9">
    <source>
        <dbReference type="ARBA" id="ARBA00022833"/>
    </source>
</evidence>
<dbReference type="GO" id="GO:0140078">
    <property type="term" value="F:class I DNA-(apurinic or apyrimidinic site) endonuclease activity"/>
    <property type="evidence" value="ECO:0007669"/>
    <property type="project" value="UniProtKB-EC"/>
</dbReference>
<keyword evidence="14" id="KW-0326">Glycosidase</keyword>
<proteinExistence type="inferred from homology"/>
<dbReference type="InterPro" id="IPR035937">
    <property type="entry name" value="FPG_N"/>
</dbReference>
<dbReference type="GO" id="GO:0003684">
    <property type="term" value="F:damaged DNA binding"/>
    <property type="evidence" value="ECO:0007669"/>
    <property type="project" value="InterPro"/>
</dbReference>
<keyword evidence="8" id="KW-0378">Hydrolase</keyword>
<evidence type="ECO:0000259" key="17">
    <source>
        <dbReference type="PROSITE" id="PS51068"/>
    </source>
</evidence>
<dbReference type="NCBIfam" id="TIGR00577">
    <property type="entry name" value="fpg"/>
    <property type="match status" value="1"/>
</dbReference>
<dbReference type="GO" id="GO:0006284">
    <property type="term" value="P:base-excision repair"/>
    <property type="evidence" value="ECO:0007669"/>
    <property type="project" value="InterPro"/>
</dbReference>
<evidence type="ECO:0000256" key="14">
    <source>
        <dbReference type="ARBA" id="ARBA00023295"/>
    </source>
</evidence>
<evidence type="ECO:0000259" key="16">
    <source>
        <dbReference type="PROSITE" id="PS51066"/>
    </source>
</evidence>
<organism evidence="18">
    <name type="scientific">marine sediment metagenome</name>
    <dbReference type="NCBI Taxonomy" id="412755"/>
    <lineage>
        <taxon>unclassified sequences</taxon>
        <taxon>metagenomes</taxon>
        <taxon>ecological metagenomes</taxon>
    </lineage>
</organism>
<keyword evidence="12" id="KW-0456">Lyase</keyword>
<dbReference type="Pfam" id="PF01149">
    <property type="entry name" value="Fapy_DNA_glyco"/>
    <property type="match status" value="1"/>
</dbReference>
<evidence type="ECO:0000256" key="7">
    <source>
        <dbReference type="ARBA" id="ARBA00022771"/>
    </source>
</evidence>
<comment type="caution">
    <text evidence="18">The sequence shown here is derived from an EMBL/GenBank/DDBJ whole genome shotgun (WGS) entry which is preliminary data.</text>
</comment>
<gene>
    <name evidence="18" type="ORF">LCGC14_1638100</name>
</gene>
<comment type="similarity">
    <text evidence="3">Belongs to the FPG family.</text>
</comment>
<dbReference type="HAMAP" id="MF_00103">
    <property type="entry name" value="Fapy_DNA_glycosyl"/>
    <property type="match status" value="1"/>
</dbReference>
<dbReference type="AlphaFoldDB" id="A0A0F9KGB1"/>
<evidence type="ECO:0000256" key="13">
    <source>
        <dbReference type="ARBA" id="ARBA00023268"/>
    </source>
</evidence>
<dbReference type="PROSITE" id="PS51066">
    <property type="entry name" value="ZF_FPG_2"/>
    <property type="match status" value="1"/>
</dbReference>
<evidence type="ECO:0000256" key="4">
    <source>
        <dbReference type="ARBA" id="ARBA00011245"/>
    </source>
</evidence>
<dbReference type="FunFam" id="1.10.8.50:FF:000003">
    <property type="entry name" value="Formamidopyrimidine-DNA glycosylase"/>
    <property type="match status" value="1"/>
</dbReference>
<keyword evidence="6" id="KW-0227">DNA damage</keyword>
<feature type="domain" description="FPG-type" evidence="16">
    <location>
        <begin position="240"/>
        <end position="274"/>
    </location>
</feature>
<dbReference type="CDD" id="cd08966">
    <property type="entry name" value="EcFpg-like_N"/>
    <property type="match status" value="1"/>
</dbReference>
<dbReference type="SMART" id="SM00898">
    <property type="entry name" value="Fapy_DNA_glyco"/>
    <property type="match status" value="1"/>
</dbReference>
<evidence type="ECO:0000256" key="2">
    <source>
        <dbReference type="ARBA" id="ARBA00001947"/>
    </source>
</evidence>
<dbReference type="GO" id="GO:0008270">
    <property type="term" value="F:zinc ion binding"/>
    <property type="evidence" value="ECO:0007669"/>
    <property type="project" value="UniProtKB-KW"/>
</dbReference>
<dbReference type="EMBL" id="LAZR01013607">
    <property type="protein sequence ID" value="KKM21173.1"/>
    <property type="molecule type" value="Genomic_DNA"/>
</dbReference>
<evidence type="ECO:0000256" key="12">
    <source>
        <dbReference type="ARBA" id="ARBA00023239"/>
    </source>
</evidence>
<dbReference type="PROSITE" id="PS01242">
    <property type="entry name" value="ZF_FPG_1"/>
    <property type="match status" value="1"/>
</dbReference>
<dbReference type="InterPro" id="IPR010979">
    <property type="entry name" value="Ribosomal_uS13-like_H2TH"/>
</dbReference>
<dbReference type="Pfam" id="PF06827">
    <property type="entry name" value="zf-FPG_IleRS"/>
    <property type="match status" value="1"/>
</dbReference>
<dbReference type="InterPro" id="IPR020629">
    <property type="entry name" value="FPG_Glyclase"/>
</dbReference>
<comment type="cofactor">
    <cofactor evidence="2">
        <name>Zn(2+)</name>
        <dbReference type="ChEBI" id="CHEBI:29105"/>
    </cofactor>
</comment>
<dbReference type="SUPFAM" id="SSF81624">
    <property type="entry name" value="N-terminal domain of MutM-like DNA repair proteins"/>
    <property type="match status" value="1"/>
</dbReference>
<keyword evidence="9" id="KW-0862">Zinc</keyword>
<evidence type="ECO:0000256" key="10">
    <source>
        <dbReference type="ARBA" id="ARBA00023125"/>
    </source>
</evidence>
<keyword evidence="13" id="KW-0511">Multifunctional enzyme</keyword>
<evidence type="ECO:0008006" key="19">
    <source>
        <dbReference type="Google" id="ProtNLM"/>
    </source>
</evidence>
<comment type="catalytic activity">
    <reaction evidence="15">
        <text>2'-deoxyribonucleotide-(2'-deoxyribose 5'-phosphate)-2'-deoxyribonucleotide-DNA = a 3'-end 2'-deoxyribonucleotide-(2,3-dehydro-2,3-deoxyribose 5'-phosphate)-DNA + a 5'-end 5'-phospho-2'-deoxyribonucleoside-DNA + H(+)</text>
        <dbReference type="Rhea" id="RHEA:66592"/>
        <dbReference type="Rhea" id="RHEA-COMP:13180"/>
        <dbReference type="Rhea" id="RHEA-COMP:16897"/>
        <dbReference type="Rhea" id="RHEA-COMP:17067"/>
        <dbReference type="ChEBI" id="CHEBI:15378"/>
        <dbReference type="ChEBI" id="CHEBI:136412"/>
        <dbReference type="ChEBI" id="CHEBI:157695"/>
        <dbReference type="ChEBI" id="CHEBI:167181"/>
        <dbReference type="EC" id="4.2.99.18"/>
    </reaction>
</comment>
<evidence type="ECO:0000256" key="15">
    <source>
        <dbReference type="ARBA" id="ARBA00044632"/>
    </source>
</evidence>
<dbReference type="InterPro" id="IPR000214">
    <property type="entry name" value="Znf_DNA_glyclase/AP_lyase"/>
</dbReference>
<evidence type="ECO:0000256" key="1">
    <source>
        <dbReference type="ARBA" id="ARBA00001668"/>
    </source>
</evidence>
<dbReference type="GO" id="GO:0034039">
    <property type="term" value="F:8-oxo-7,8-dihydroguanine DNA N-glycosylase activity"/>
    <property type="evidence" value="ECO:0007669"/>
    <property type="project" value="TreeGrafter"/>
</dbReference>
<dbReference type="InterPro" id="IPR015887">
    <property type="entry name" value="DNA_glyclase_Znf_dom_DNA_BS"/>
</dbReference>
<dbReference type="Gene3D" id="3.20.190.10">
    <property type="entry name" value="MutM-like, N-terminal"/>
    <property type="match status" value="1"/>
</dbReference>
<dbReference type="Gene3D" id="1.10.8.50">
    <property type="match status" value="1"/>
</dbReference>
<evidence type="ECO:0000256" key="5">
    <source>
        <dbReference type="ARBA" id="ARBA00022723"/>
    </source>
</evidence>
<dbReference type="InterPro" id="IPR012319">
    <property type="entry name" value="FPG_cat"/>
</dbReference>
<dbReference type="PROSITE" id="PS51068">
    <property type="entry name" value="FPG_CAT"/>
    <property type="match status" value="1"/>
</dbReference>
<feature type="domain" description="Formamidopyrimidine-DNA glycosylase catalytic" evidence="17">
    <location>
        <begin position="2"/>
        <end position="115"/>
    </location>
</feature>
<evidence type="ECO:0000256" key="3">
    <source>
        <dbReference type="ARBA" id="ARBA00009409"/>
    </source>
</evidence>
<keyword evidence="5" id="KW-0479">Metal-binding</keyword>
<name>A0A0F9KGB1_9ZZZZ</name>
<evidence type="ECO:0000256" key="6">
    <source>
        <dbReference type="ARBA" id="ARBA00022763"/>
    </source>
</evidence>
<reference evidence="18" key="1">
    <citation type="journal article" date="2015" name="Nature">
        <title>Complex archaea that bridge the gap between prokaryotes and eukaryotes.</title>
        <authorList>
            <person name="Spang A."/>
            <person name="Saw J.H."/>
            <person name="Jorgensen S.L."/>
            <person name="Zaremba-Niedzwiedzka K."/>
            <person name="Martijn J."/>
            <person name="Lind A.E."/>
            <person name="van Eijk R."/>
            <person name="Schleper C."/>
            <person name="Guy L."/>
            <person name="Ettema T.J."/>
        </authorList>
    </citation>
    <scope>NUCLEOTIDE SEQUENCE</scope>
</reference>
<dbReference type="PANTHER" id="PTHR22993">
    <property type="entry name" value="FORMAMIDOPYRIMIDINE-DNA GLYCOSYLASE"/>
    <property type="match status" value="1"/>
</dbReference>
<dbReference type="SMART" id="SM01232">
    <property type="entry name" value="H2TH"/>
    <property type="match status" value="1"/>
</dbReference>
<evidence type="ECO:0000256" key="11">
    <source>
        <dbReference type="ARBA" id="ARBA00023204"/>
    </source>
</evidence>
<keyword evidence="10" id="KW-0238">DNA-binding</keyword>
<accession>A0A0F9KGB1</accession>
<dbReference type="InterPro" id="IPR015886">
    <property type="entry name" value="H2TH_FPG"/>
</dbReference>
<comment type="catalytic activity">
    <reaction evidence="1">
        <text>Hydrolysis of DNA containing ring-opened 7-methylguanine residues, releasing 2,6-diamino-4-hydroxy-5-(N-methyl)formamidopyrimidine.</text>
        <dbReference type="EC" id="3.2.2.23"/>
    </reaction>
</comment>